<keyword evidence="2" id="KW-1185">Reference proteome</keyword>
<reference evidence="1 2" key="1">
    <citation type="submission" date="2024-03" db="EMBL/GenBank/DDBJ databases">
        <authorList>
            <person name="Gkanogiannis A."/>
            <person name="Becerra Lopez-Lavalle L."/>
        </authorList>
    </citation>
    <scope>NUCLEOTIDE SEQUENCE [LARGE SCALE GENOMIC DNA]</scope>
</reference>
<proteinExistence type="predicted"/>
<name>A0ABP0XU44_9ROSI</name>
<feature type="non-terminal residue" evidence="1">
    <location>
        <position position="64"/>
    </location>
</feature>
<organism evidence="1 2">
    <name type="scientific">Citrullus colocynthis</name>
    <name type="common">colocynth</name>
    <dbReference type="NCBI Taxonomy" id="252529"/>
    <lineage>
        <taxon>Eukaryota</taxon>
        <taxon>Viridiplantae</taxon>
        <taxon>Streptophyta</taxon>
        <taxon>Embryophyta</taxon>
        <taxon>Tracheophyta</taxon>
        <taxon>Spermatophyta</taxon>
        <taxon>Magnoliopsida</taxon>
        <taxon>eudicotyledons</taxon>
        <taxon>Gunneridae</taxon>
        <taxon>Pentapetalae</taxon>
        <taxon>rosids</taxon>
        <taxon>fabids</taxon>
        <taxon>Cucurbitales</taxon>
        <taxon>Cucurbitaceae</taxon>
        <taxon>Benincaseae</taxon>
        <taxon>Citrullus</taxon>
    </lineage>
</organism>
<evidence type="ECO:0000313" key="2">
    <source>
        <dbReference type="Proteomes" id="UP001642487"/>
    </source>
</evidence>
<accession>A0ABP0XU44</accession>
<gene>
    <name evidence="1" type="ORF">CITCOLO1_LOCUS3352</name>
</gene>
<evidence type="ECO:0000313" key="1">
    <source>
        <dbReference type="EMBL" id="CAK9311688.1"/>
    </source>
</evidence>
<dbReference type="Proteomes" id="UP001642487">
    <property type="component" value="Chromosome 10"/>
</dbReference>
<protein>
    <submittedName>
        <fullName evidence="1">Uncharacterized protein</fullName>
    </submittedName>
</protein>
<sequence>YMLSLHGGVYYASLLDATPYYSSPRVIQLSIVLSSIPLRFSLNSLWIRPNSILEPRFSPLPLPL</sequence>
<feature type="non-terminal residue" evidence="1">
    <location>
        <position position="1"/>
    </location>
</feature>
<dbReference type="EMBL" id="OZ021744">
    <property type="protein sequence ID" value="CAK9311688.1"/>
    <property type="molecule type" value="Genomic_DNA"/>
</dbReference>